<dbReference type="EMBL" id="BJJW01000005">
    <property type="protein sequence ID" value="GDZ83592.1"/>
    <property type="molecule type" value="Genomic_DNA"/>
</dbReference>
<evidence type="ECO:0000313" key="2">
    <source>
        <dbReference type="EMBL" id="GDZ83592.1"/>
    </source>
</evidence>
<dbReference type="InterPro" id="IPR010982">
    <property type="entry name" value="Lambda_DNA-bd_dom_sf"/>
</dbReference>
<gene>
    <name evidence="2" type="ORF">LCIT_08340</name>
</gene>
<dbReference type="SUPFAM" id="SSF47413">
    <property type="entry name" value="lambda repressor-like DNA-binding domains"/>
    <property type="match status" value="1"/>
</dbReference>
<dbReference type="Pfam" id="PF01381">
    <property type="entry name" value="HTH_3"/>
    <property type="match status" value="1"/>
</dbReference>
<comment type="caution">
    <text evidence="2">The sequence shown here is derived from an EMBL/GenBank/DDBJ whole genome shotgun (WGS) entry which is preliminary data.</text>
</comment>
<dbReference type="GO" id="GO:0003677">
    <property type="term" value="F:DNA binding"/>
    <property type="evidence" value="ECO:0007669"/>
    <property type="project" value="UniProtKB-KW"/>
</dbReference>
<dbReference type="AlphaFoldDB" id="A0A5A5U0N0"/>
<proteinExistence type="predicted"/>
<dbReference type="CDD" id="cd00093">
    <property type="entry name" value="HTH_XRE"/>
    <property type="match status" value="1"/>
</dbReference>
<dbReference type="InterPro" id="IPR001387">
    <property type="entry name" value="Cro/C1-type_HTH"/>
</dbReference>
<sequence length="76" mass="8692">MKTRIQELRKARQMTQADLAEALAVTRQTIISLEKGKYNASLFLAYDIAHFFGLSIEEVFIFENGEADDKKNTHQS</sequence>
<dbReference type="SMART" id="SM00530">
    <property type="entry name" value="HTH_XRE"/>
    <property type="match status" value="1"/>
</dbReference>
<dbReference type="RefSeq" id="WP_004902483.1">
    <property type="nucleotide sequence ID" value="NZ_BJJW01000005.1"/>
</dbReference>
<evidence type="ECO:0000313" key="3">
    <source>
        <dbReference type="Proteomes" id="UP000323274"/>
    </source>
</evidence>
<evidence type="ECO:0000256" key="1">
    <source>
        <dbReference type="ARBA" id="ARBA00023125"/>
    </source>
</evidence>
<protein>
    <submittedName>
        <fullName evidence="2">Transcriptional regulator</fullName>
    </submittedName>
</protein>
<dbReference type="PANTHER" id="PTHR46558">
    <property type="entry name" value="TRACRIPTIONAL REGULATORY PROTEIN-RELATED-RELATED"/>
    <property type="match status" value="1"/>
</dbReference>
<dbReference type="Gene3D" id="1.10.260.40">
    <property type="entry name" value="lambda repressor-like DNA-binding domains"/>
    <property type="match status" value="1"/>
</dbReference>
<dbReference type="Proteomes" id="UP000323274">
    <property type="component" value="Unassembled WGS sequence"/>
</dbReference>
<reference evidence="2 3" key="1">
    <citation type="submission" date="2019-04" db="EMBL/GenBank/DDBJ databases">
        <title>A pseudo-fructophilic Leuconostoc citreum strain F192-5 isolated from peel of satsuma mandarin: the first report for isolation and characterization of strain-dependent fructophilic-like characteristics.</title>
        <authorList>
            <person name="Maeno S."/>
            <person name="Tanizawa Y."/>
            <person name="Kajikawa A."/>
            <person name="Kanesaki Y."/>
            <person name="Kubota E."/>
            <person name="Arita M."/>
            <person name="Leon D."/>
            <person name="Endo A."/>
        </authorList>
    </citation>
    <scope>NUCLEOTIDE SEQUENCE [LARGE SCALE GENOMIC DNA]</scope>
    <source>
        <strain evidence="2 3">F192-5</strain>
    </source>
</reference>
<name>A0A5A5U0N0_LEUCI</name>
<dbReference type="PANTHER" id="PTHR46558:SF4">
    <property type="entry name" value="DNA-BIDING PHAGE PROTEIN"/>
    <property type="match status" value="1"/>
</dbReference>
<organism evidence="2 3">
    <name type="scientific">Leuconostoc citreum</name>
    <dbReference type="NCBI Taxonomy" id="33964"/>
    <lineage>
        <taxon>Bacteria</taxon>
        <taxon>Bacillati</taxon>
        <taxon>Bacillota</taxon>
        <taxon>Bacilli</taxon>
        <taxon>Lactobacillales</taxon>
        <taxon>Lactobacillaceae</taxon>
        <taxon>Leuconostoc</taxon>
    </lineage>
</organism>
<keyword evidence="1" id="KW-0238">DNA-binding</keyword>
<dbReference type="PROSITE" id="PS50943">
    <property type="entry name" value="HTH_CROC1"/>
    <property type="match status" value="1"/>
</dbReference>
<accession>A0A5A5U0N0</accession>